<keyword evidence="26" id="KW-1185">Reference proteome</keyword>
<accession>A0A6P6BND6</accession>
<proteinExistence type="inferred from homology"/>
<evidence type="ECO:0000256" key="15">
    <source>
        <dbReference type="ARBA" id="ARBA00030163"/>
    </source>
</evidence>
<dbReference type="Gene3D" id="1.10.288.10">
    <property type="entry name" value="Cobalamin-dependent Methionine Synthase, domain 2"/>
    <property type="match status" value="1"/>
</dbReference>
<evidence type="ECO:0000259" key="25">
    <source>
        <dbReference type="PROSITE" id="PS51332"/>
    </source>
</evidence>
<dbReference type="Pfam" id="PF02574">
    <property type="entry name" value="S-methyl_trans"/>
    <property type="match status" value="1"/>
</dbReference>
<dbReference type="GeneID" id="105302733"/>
<comment type="similarity">
    <text evidence="4">Belongs to the vitamin-B12 dependent methionine synthase family.</text>
</comment>
<comment type="cofactor">
    <cofactor evidence="1 19">
        <name>Zn(2+)</name>
        <dbReference type="ChEBI" id="CHEBI:29105"/>
    </cofactor>
</comment>
<evidence type="ECO:0000259" key="24">
    <source>
        <dbReference type="PROSITE" id="PS50974"/>
    </source>
</evidence>
<evidence type="ECO:0000256" key="9">
    <source>
        <dbReference type="ARBA" id="ARBA00022679"/>
    </source>
</evidence>
<dbReference type="PROSITE" id="PS50974">
    <property type="entry name" value="ADOMET_ACTIVATION"/>
    <property type="match status" value="1"/>
</dbReference>
<dbReference type="Gene3D" id="1.10.1240.10">
    <property type="entry name" value="Methionine synthase domain"/>
    <property type="match status" value="1"/>
</dbReference>
<dbReference type="SUPFAM" id="SSF52242">
    <property type="entry name" value="Cobalamin (vitamin B12)-binding domain"/>
    <property type="match status" value="1"/>
</dbReference>
<dbReference type="InterPro" id="IPR006158">
    <property type="entry name" value="Cobalamin-bd"/>
</dbReference>
<dbReference type="InterPro" id="IPR000489">
    <property type="entry name" value="Pterin-binding_dom"/>
</dbReference>
<feature type="domain" description="Hcy-binding" evidence="22">
    <location>
        <begin position="19"/>
        <end position="338"/>
    </location>
</feature>
<feature type="binding site" evidence="17 19">
    <location>
        <position position="260"/>
    </location>
    <ligand>
        <name>Zn(2+)</name>
        <dbReference type="ChEBI" id="CHEBI:29105"/>
    </ligand>
</feature>
<feature type="binding site" evidence="18">
    <location>
        <begin position="723"/>
        <end position="727"/>
    </location>
    <ligand>
        <name>methylcob(III)alamin</name>
        <dbReference type="ChEBI" id="CHEBI:28115"/>
    </ligand>
</feature>
<evidence type="ECO:0000256" key="18">
    <source>
        <dbReference type="PIRSR" id="PIRSR000381-2"/>
    </source>
</evidence>
<organism evidence="26 27">
    <name type="scientific">Pteropus vampyrus</name>
    <name type="common">Large flying fox</name>
    <dbReference type="NCBI Taxonomy" id="132908"/>
    <lineage>
        <taxon>Eukaryota</taxon>
        <taxon>Metazoa</taxon>
        <taxon>Chordata</taxon>
        <taxon>Craniata</taxon>
        <taxon>Vertebrata</taxon>
        <taxon>Euteleostomi</taxon>
        <taxon>Mammalia</taxon>
        <taxon>Eutheria</taxon>
        <taxon>Laurasiatheria</taxon>
        <taxon>Chiroptera</taxon>
        <taxon>Yinpterochiroptera</taxon>
        <taxon>Pteropodoidea</taxon>
        <taxon>Pteropodidae</taxon>
        <taxon>Pteropodinae</taxon>
        <taxon>Pteropus</taxon>
    </lineage>
</organism>
<reference evidence="27" key="1">
    <citation type="submission" date="2025-08" db="UniProtKB">
        <authorList>
            <consortium name="RefSeq"/>
        </authorList>
    </citation>
    <scope>IDENTIFICATION</scope>
    <source>
        <tissue evidence="27">Kidney</tissue>
    </source>
</reference>
<feature type="binding site" description="axial binding residue" evidence="17">
    <location>
        <position position="726"/>
    </location>
    <ligand>
        <name>methylcob(III)alamin</name>
        <dbReference type="ChEBI" id="CHEBI:28115"/>
    </ligand>
    <ligandPart>
        <name>Co</name>
        <dbReference type="ChEBI" id="CHEBI:27638"/>
    </ligandPart>
</feature>
<dbReference type="FunFam" id="3.40.50.280:FF:000001">
    <property type="entry name" value="Methionine synthase"/>
    <property type="match status" value="1"/>
</dbReference>
<dbReference type="SUPFAM" id="SSF82282">
    <property type="entry name" value="Homocysteine S-methyltransferase"/>
    <property type="match status" value="1"/>
</dbReference>
<evidence type="ECO:0000256" key="16">
    <source>
        <dbReference type="ARBA" id="ARBA00031040"/>
    </source>
</evidence>
<evidence type="ECO:0000256" key="7">
    <source>
        <dbReference type="ARBA" id="ARBA00022605"/>
    </source>
</evidence>
<dbReference type="RefSeq" id="XP_023376590.1">
    <property type="nucleotide sequence ID" value="XM_023520822.1"/>
</dbReference>
<dbReference type="Pfam" id="PF00809">
    <property type="entry name" value="Pterin_bind"/>
    <property type="match status" value="1"/>
</dbReference>
<feature type="binding site" evidence="18">
    <location>
        <position position="771"/>
    </location>
    <ligand>
        <name>methylcob(III)alamin</name>
        <dbReference type="ChEBI" id="CHEBI:28115"/>
    </ligand>
</feature>
<dbReference type="CDD" id="cd00740">
    <property type="entry name" value="MeTr"/>
    <property type="match status" value="1"/>
</dbReference>
<dbReference type="FunFam" id="3.20.20.330:FF:000001">
    <property type="entry name" value="Methionine synthase"/>
    <property type="match status" value="1"/>
</dbReference>
<keyword evidence="9 20" id="KW-0808">Transferase</keyword>
<dbReference type="InterPro" id="IPR036589">
    <property type="entry name" value="HCY_dom_sf"/>
</dbReference>
<dbReference type="Pfam" id="PF02310">
    <property type="entry name" value="B12-binding"/>
    <property type="match status" value="1"/>
</dbReference>
<dbReference type="InterPro" id="IPR036724">
    <property type="entry name" value="Cobalamin-bd_sf"/>
</dbReference>
<evidence type="ECO:0000256" key="19">
    <source>
        <dbReference type="PROSITE-ProRule" id="PRU00333"/>
    </source>
</evidence>
<keyword evidence="11 17" id="KW-0479">Metal-binding</keyword>
<dbReference type="InterPro" id="IPR050554">
    <property type="entry name" value="Met_Synthase/Corrinoid"/>
</dbReference>
<dbReference type="Gene3D" id="3.10.196.10">
    <property type="entry name" value="Vitamin B12-dependent methionine synthase, activation domain"/>
    <property type="match status" value="2"/>
</dbReference>
<keyword evidence="6 20" id="KW-0489">Methyltransferase</keyword>
<evidence type="ECO:0000313" key="27">
    <source>
        <dbReference type="RefSeq" id="XP_023376590.1"/>
    </source>
</evidence>
<evidence type="ECO:0000256" key="12">
    <source>
        <dbReference type="ARBA" id="ARBA00022833"/>
    </source>
</evidence>
<evidence type="ECO:0000256" key="1">
    <source>
        <dbReference type="ARBA" id="ARBA00001947"/>
    </source>
</evidence>
<dbReference type="KEGG" id="pvp:105302733"/>
<comment type="cofactor">
    <cofactor evidence="2 17">
        <name>methylcob(III)alamin</name>
        <dbReference type="ChEBI" id="CHEBI:28115"/>
    </cofactor>
</comment>
<evidence type="ECO:0000256" key="2">
    <source>
        <dbReference type="ARBA" id="ARBA00001956"/>
    </source>
</evidence>
<dbReference type="PROSITE" id="PS50970">
    <property type="entry name" value="HCY"/>
    <property type="match status" value="1"/>
</dbReference>
<evidence type="ECO:0000313" key="26">
    <source>
        <dbReference type="Proteomes" id="UP000515202"/>
    </source>
</evidence>
<dbReference type="PROSITE" id="PS51332">
    <property type="entry name" value="B12_BINDING"/>
    <property type="match status" value="1"/>
</dbReference>
<dbReference type="GO" id="GO:0005829">
    <property type="term" value="C:cytosol"/>
    <property type="evidence" value="ECO:0007669"/>
    <property type="project" value="TreeGrafter"/>
</dbReference>
<dbReference type="Gene3D" id="3.40.50.280">
    <property type="entry name" value="Cobalamin-binding domain"/>
    <property type="match status" value="1"/>
</dbReference>
<feature type="region of interest" description="Disordered" evidence="21">
    <location>
        <begin position="1116"/>
        <end position="1141"/>
    </location>
</feature>
<keyword evidence="14" id="KW-0170">Cobalt</keyword>
<dbReference type="UniPathway" id="UPA00051">
    <property type="reaction ID" value="UER00081"/>
</dbReference>
<dbReference type="InterPro" id="IPR036594">
    <property type="entry name" value="Meth_synthase_dom"/>
</dbReference>
<evidence type="ECO:0000256" key="13">
    <source>
        <dbReference type="ARBA" id="ARBA00023167"/>
    </source>
</evidence>
<evidence type="ECO:0000256" key="17">
    <source>
        <dbReference type="PIRSR" id="PIRSR000381-1"/>
    </source>
</evidence>
<evidence type="ECO:0000256" key="20">
    <source>
        <dbReference type="PROSITE-ProRule" id="PRU00346"/>
    </source>
</evidence>
<dbReference type="PIRSF" id="PIRSF000381">
    <property type="entry name" value="MetH"/>
    <property type="match status" value="1"/>
</dbReference>
<protein>
    <recommendedName>
        <fullName evidence="5">methionine synthase</fullName>
        <ecNumber evidence="5">2.1.1.13</ecNumber>
    </recommendedName>
    <alternativeName>
        <fullName evidence="16">5-methyltetrahydrofolate--homocysteine methyltransferase</fullName>
    </alternativeName>
    <alternativeName>
        <fullName evidence="15">Vitamin-B12 dependent methionine synthase</fullName>
    </alternativeName>
</protein>
<dbReference type="PROSITE" id="PS50972">
    <property type="entry name" value="PTERIN_BINDING"/>
    <property type="match status" value="1"/>
</dbReference>
<dbReference type="InterPro" id="IPR004223">
    <property type="entry name" value="VitB12-dep_Met_synth_activ_dom"/>
</dbReference>
<dbReference type="OrthoDB" id="261426at2759"/>
<evidence type="ECO:0000259" key="23">
    <source>
        <dbReference type="PROSITE" id="PS50972"/>
    </source>
</evidence>
<feature type="binding site" evidence="18">
    <location>
        <position position="775"/>
    </location>
    <ligand>
        <name>methylcob(III)alamin</name>
        <dbReference type="ChEBI" id="CHEBI:28115"/>
    </ligand>
</feature>
<evidence type="ECO:0000256" key="10">
    <source>
        <dbReference type="ARBA" id="ARBA00022691"/>
    </source>
</evidence>
<feature type="domain" description="Pterin-binding" evidence="23">
    <location>
        <begin position="371"/>
        <end position="654"/>
    </location>
</feature>
<dbReference type="PANTHER" id="PTHR45833">
    <property type="entry name" value="METHIONINE SYNTHASE"/>
    <property type="match status" value="1"/>
</dbReference>
<dbReference type="CTD" id="4548"/>
<dbReference type="EC" id="2.1.1.13" evidence="5"/>
<evidence type="ECO:0000256" key="11">
    <source>
        <dbReference type="ARBA" id="ARBA00022723"/>
    </source>
</evidence>
<dbReference type="FunFam" id="3.20.20.20:FF:000002">
    <property type="entry name" value="Methionine synthase"/>
    <property type="match status" value="1"/>
</dbReference>
<evidence type="ECO:0000256" key="4">
    <source>
        <dbReference type="ARBA" id="ARBA00010398"/>
    </source>
</evidence>
<feature type="domain" description="B12-binding" evidence="25">
    <location>
        <begin position="713"/>
        <end position="848"/>
    </location>
</feature>
<evidence type="ECO:0000256" key="21">
    <source>
        <dbReference type="SAM" id="MobiDB-lite"/>
    </source>
</evidence>
<dbReference type="GO" id="GO:0046653">
    <property type="term" value="P:tetrahydrofolate metabolic process"/>
    <property type="evidence" value="ECO:0007669"/>
    <property type="project" value="TreeGrafter"/>
</dbReference>
<feature type="domain" description="AdoMet activation" evidence="24">
    <location>
        <begin position="864"/>
        <end position="1347"/>
    </location>
</feature>
<keyword evidence="12 17" id="KW-0862">Zinc</keyword>
<dbReference type="GO" id="GO:0031419">
    <property type="term" value="F:cobalamin binding"/>
    <property type="evidence" value="ECO:0007669"/>
    <property type="project" value="UniProtKB-KW"/>
</dbReference>
<keyword evidence="7" id="KW-0028">Amino-acid biosynthesis</keyword>
<sequence length="1347" mass="147655">MSPALQEHTPSAGMKKTLQDEIKAILQERIMVLDGGMGTMIQQHRLSEDDFRGQEFKDHPRPLKGNNDILSITRPDVIYQIHKDYLLAGADIIETNTFSSTSVAQADYGLEHLAYQMNKSSAGVARRAAEEITLQTGIKRFVAGALGPTNKTLSVSPSVERPDYRNIIFDELVEAYEEQAKGLLDGGVDILLIETIFDTANAKAALFALQNLFEEKYAPRPIFISGTIVDKSGRTLSGQTGEAFVISVSHADPLCIGLNCALGAAEMRPFIETIGKCTTAYVLCYPNAGLPNTFGDYDETPQMMALQLKDFAANGLVNIVGGCCGTTPDHIREIAEAVKNCKPRVPPATVFEGHMLLAGLEPFRIGPYTNFVNIGERCNVAGSRKFAKLVMAGSYEEALSVAKVQVEMGAQVLDVNVDDGMLDGPSAMTRFCNFIASEPDIAKVPLCIDSSNFAVIEAGLKCCQGKPIVNSISLKEGEADFLEKASRIKKFGAAVVVMAFDEEGQATETDIKVKICTRAYNLLLKKLGFNPNDIIFDPNILTIGTGMEEHNLYAVNFIHAAKIIKETLPGAKISGGLSNLSFSFRGEVLGSAGHVLCLVVVTRVMCDSFITAPPHLFVDIVFLLPSSSVRNCCVCFSVLISVQTHGKGGKKAVQTDEWRNGSIEERLEYALVKVIKSARVMKKAVSHLIPFMEKEREEAKVLTGTVEEEDPYQGTIVLATVKGDVHDIGKNIVGVVLGCNNFRVIDLGVMTPCDKILKAAVDHKADIIGLSGLITPSLDEMIFVAKEMERLAIRVPLLIGGATTSRTHTAVKIAPRYSAPVIHVLDASKSVVVCSQLLDENLKDEFFEEIMEEYEDIRQDHYESLKERRYLTLSQARKNGFQIDWLSEPPPVKPTFLGTRVFEDYDLQRLVDYIDWKPFFDVWQLRGKYPNRGFPKIFNDKTVGEFSESVLPAPLSDTEPGLQGGSRACVSCHIYFLKSHFICLFYKYFRRLRTVPLLRTEQCADRQTDTRPCLKLVCVWGDRAAVRVCGTTPVLTAPPPPVHLQAEKDSASTDPYLCLADFVAPLHTGVRDHLGLFAVACFGVEELSRAYEEQCDDYSSIMVKALGDRLAEVGQQRPEAGARGRERAVPGARRPGGAARAGCGSSDCPVTRLRAKDRWAVVGGHNSLSYSHSQPPFYTAANAHYGVHGLNPERAATLMKPRGLDGSEELREAGPRGPDAPFEFHAPKKSVFSKYRCRPLLTETRPSVSLVAVAPQEPLEAQPVLSPPGLELLMSISPRSPGIRLTESLAMAPASAVSGLYFSNLKSKYFAVGKICKDQIEDYALRKNMSVAEVEKWLGPILGYDTD</sequence>
<dbReference type="PANTHER" id="PTHR45833:SF1">
    <property type="entry name" value="METHIONINE SYNTHASE"/>
    <property type="match status" value="1"/>
</dbReference>
<dbReference type="GO" id="GO:0008705">
    <property type="term" value="F:methionine synthase activity"/>
    <property type="evidence" value="ECO:0007669"/>
    <property type="project" value="UniProtKB-EC"/>
</dbReference>
<feature type="binding site" evidence="17 19">
    <location>
        <position position="324"/>
    </location>
    <ligand>
        <name>Zn(2+)</name>
        <dbReference type="ChEBI" id="CHEBI:29105"/>
    </ligand>
</feature>
<evidence type="ECO:0000256" key="3">
    <source>
        <dbReference type="ARBA" id="ARBA00005178"/>
    </source>
</evidence>
<dbReference type="Pfam" id="PF02965">
    <property type="entry name" value="Met_synt_B12"/>
    <property type="match status" value="3"/>
</dbReference>
<dbReference type="Gene3D" id="3.20.20.330">
    <property type="entry name" value="Homocysteine-binding-like domain"/>
    <property type="match status" value="1"/>
</dbReference>
<dbReference type="SUPFAM" id="SSF56507">
    <property type="entry name" value="Methionine synthase activation domain-like"/>
    <property type="match status" value="3"/>
</dbReference>
<name>A0A6P6BND6_PTEVA</name>
<evidence type="ECO:0000259" key="22">
    <source>
        <dbReference type="PROSITE" id="PS50970"/>
    </source>
</evidence>
<evidence type="ECO:0000256" key="5">
    <source>
        <dbReference type="ARBA" id="ARBA00012032"/>
    </source>
</evidence>
<dbReference type="SUPFAM" id="SSF51717">
    <property type="entry name" value="Dihydropteroate synthetase-like"/>
    <property type="match status" value="1"/>
</dbReference>
<evidence type="ECO:0000256" key="8">
    <source>
        <dbReference type="ARBA" id="ARBA00022628"/>
    </source>
</evidence>
<dbReference type="Proteomes" id="UP000515202">
    <property type="component" value="Unplaced"/>
</dbReference>
<evidence type="ECO:0000256" key="6">
    <source>
        <dbReference type="ARBA" id="ARBA00022603"/>
    </source>
</evidence>
<dbReference type="GO" id="GO:0008270">
    <property type="term" value="F:zinc ion binding"/>
    <property type="evidence" value="ECO:0007669"/>
    <property type="project" value="InterPro"/>
</dbReference>
<dbReference type="InterPro" id="IPR011822">
    <property type="entry name" value="MetH"/>
</dbReference>
<keyword evidence="13" id="KW-0486">Methionine biosynthesis</keyword>
<feature type="binding site" evidence="18">
    <location>
        <position position="827"/>
    </location>
    <ligand>
        <name>methylcob(III)alamin</name>
        <dbReference type="ChEBI" id="CHEBI:28115"/>
    </ligand>
</feature>
<dbReference type="InterPro" id="IPR037010">
    <property type="entry name" value="VitB12-dep_Met_synth_activ_sf"/>
</dbReference>
<dbReference type="GO" id="GO:0050667">
    <property type="term" value="P:homocysteine metabolic process"/>
    <property type="evidence" value="ECO:0007669"/>
    <property type="project" value="TreeGrafter"/>
</dbReference>
<dbReference type="GO" id="GO:0032259">
    <property type="term" value="P:methylation"/>
    <property type="evidence" value="ECO:0007669"/>
    <property type="project" value="UniProtKB-KW"/>
</dbReference>
<keyword evidence="10 18" id="KW-0949">S-adenosyl-L-methionine</keyword>
<dbReference type="InterPro" id="IPR003726">
    <property type="entry name" value="HCY_dom"/>
</dbReference>
<feature type="binding site" evidence="17 19">
    <location>
        <position position="323"/>
    </location>
    <ligand>
        <name>Zn(2+)</name>
        <dbReference type="ChEBI" id="CHEBI:29105"/>
    </ligand>
</feature>
<gene>
    <name evidence="27" type="primary">MTR</name>
</gene>
<dbReference type="Gene3D" id="3.20.20.20">
    <property type="entry name" value="Dihydropteroate synthase-like"/>
    <property type="match status" value="1"/>
</dbReference>
<feature type="binding site" evidence="18">
    <location>
        <position position="915"/>
    </location>
    <ligand>
        <name>S-adenosyl-L-methionine</name>
        <dbReference type="ChEBI" id="CHEBI:59789"/>
    </ligand>
</feature>
<evidence type="ECO:0000256" key="14">
    <source>
        <dbReference type="ARBA" id="ARBA00023285"/>
    </source>
</evidence>
<keyword evidence="8 17" id="KW-0846">Cobalamin</keyword>
<feature type="compositionally biased region" description="Low complexity" evidence="21">
    <location>
        <begin position="1129"/>
        <end position="1141"/>
    </location>
</feature>
<comment type="pathway">
    <text evidence="3">Amino-acid biosynthesis; L-methionine biosynthesis via de novo pathway; L-methionine from L-homocysteine (MetH route): step 1/1.</text>
</comment>
<dbReference type="InterPro" id="IPR011005">
    <property type="entry name" value="Dihydropteroate_synth-like_sf"/>
</dbReference>